<comment type="caution">
    <text evidence="1">The sequence shown here is derived from an EMBL/GenBank/DDBJ whole genome shotgun (WGS) entry which is preliminary data.</text>
</comment>
<dbReference type="EMBL" id="NHYE01005459">
    <property type="protein sequence ID" value="PPQ72411.1"/>
    <property type="molecule type" value="Genomic_DNA"/>
</dbReference>
<evidence type="ECO:0000313" key="1">
    <source>
        <dbReference type="EMBL" id="PPQ72411.1"/>
    </source>
</evidence>
<protein>
    <submittedName>
        <fullName evidence="1">Uncharacterized protein</fullName>
    </submittedName>
</protein>
<dbReference type="Proteomes" id="UP000284706">
    <property type="component" value="Unassembled WGS sequence"/>
</dbReference>
<gene>
    <name evidence="1" type="ORF">CVT26_003804</name>
</gene>
<dbReference type="AlphaFoldDB" id="A0A409W1M8"/>
<dbReference type="InParanoid" id="A0A409W1M8"/>
<accession>A0A409W1M8</accession>
<evidence type="ECO:0000313" key="2">
    <source>
        <dbReference type="Proteomes" id="UP000284706"/>
    </source>
</evidence>
<sequence length="77" mass="8633">MDMHVRHPRLQVTGREKGTIKGEGYIMRAAFEPNFYTTANDVPYSQSTDTRIRVVRYSDSSTLHSALTDVEGPTSAN</sequence>
<organism evidence="1 2">
    <name type="scientific">Gymnopilus dilepis</name>
    <dbReference type="NCBI Taxonomy" id="231916"/>
    <lineage>
        <taxon>Eukaryota</taxon>
        <taxon>Fungi</taxon>
        <taxon>Dikarya</taxon>
        <taxon>Basidiomycota</taxon>
        <taxon>Agaricomycotina</taxon>
        <taxon>Agaricomycetes</taxon>
        <taxon>Agaricomycetidae</taxon>
        <taxon>Agaricales</taxon>
        <taxon>Agaricineae</taxon>
        <taxon>Hymenogastraceae</taxon>
        <taxon>Gymnopilus</taxon>
    </lineage>
</organism>
<reference evidence="1 2" key="1">
    <citation type="journal article" date="2018" name="Evol. Lett.">
        <title>Horizontal gene cluster transfer increased hallucinogenic mushroom diversity.</title>
        <authorList>
            <person name="Reynolds H.T."/>
            <person name="Vijayakumar V."/>
            <person name="Gluck-Thaler E."/>
            <person name="Korotkin H.B."/>
            <person name="Matheny P.B."/>
            <person name="Slot J.C."/>
        </authorList>
    </citation>
    <scope>NUCLEOTIDE SEQUENCE [LARGE SCALE GENOMIC DNA]</scope>
    <source>
        <strain evidence="1 2">SRW20</strain>
    </source>
</reference>
<proteinExistence type="predicted"/>
<name>A0A409W1M8_9AGAR</name>
<keyword evidence="2" id="KW-1185">Reference proteome</keyword>